<evidence type="ECO:0000256" key="5">
    <source>
        <dbReference type="PROSITE-ProRule" id="PRU00560"/>
    </source>
</evidence>
<evidence type="ECO:0000256" key="6">
    <source>
        <dbReference type="SAM" id="MobiDB-lite"/>
    </source>
</evidence>
<keyword evidence="4 5" id="KW-0067">ATP-binding</keyword>
<name>A0ABV6RE00_9MICO</name>
<feature type="binding site" evidence="5">
    <location>
        <begin position="199"/>
        <end position="206"/>
    </location>
    <ligand>
        <name>ATP</name>
        <dbReference type="ChEBI" id="CHEBI:30616"/>
    </ligand>
</feature>
<keyword evidence="9" id="KW-1185">Reference proteome</keyword>
<dbReference type="Proteomes" id="UP001589793">
    <property type="component" value="Unassembled WGS sequence"/>
</dbReference>
<comment type="caution">
    <text evidence="8">The sequence shown here is derived from an EMBL/GenBank/DDBJ whole genome shotgun (WGS) entry which is preliminary data.</text>
</comment>
<feature type="region of interest" description="Disordered" evidence="6">
    <location>
        <begin position="706"/>
        <end position="732"/>
    </location>
</feature>
<evidence type="ECO:0000256" key="4">
    <source>
        <dbReference type="ARBA" id="ARBA00022840"/>
    </source>
</evidence>
<dbReference type="Pfam" id="PF00580">
    <property type="entry name" value="UvrD-helicase"/>
    <property type="match status" value="1"/>
</dbReference>
<feature type="domain" description="UvrD-like helicase ATP-binding" evidence="7">
    <location>
        <begin position="178"/>
        <end position="576"/>
    </location>
</feature>
<proteinExistence type="predicted"/>
<dbReference type="NCBIfam" id="NF041254">
    <property type="entry name" value="motor_HelR"/>
    <property type="match status" value="1"/>
</dbReference>
<evidence type="ECO:0000259" key="7">
    <source>
        <dbReference type="PROSITE" id="PS51198"/>
    </source>
</evidence>
<evidence type="ECO:0000256" key="2">
    <source>
        <dbReference type="ARBA" id="ARBA00022801"/>
    </source>
</evidence>
<sequence length="732" mass="79573">MPAAFVSSTDSEHLARIGRAREHALADIGERIARLLRAPVGDAQGRLERDAEIHRLSARRRLLERSAGDACLGRITPADGGAALYIGRTGLSDADGEVLLVDWRSPAAAPFFAATRAHPLGLASRRRYRWQGGAAVEHWDESFTEDAVGADASYDEDSAILRSLEQARTPRMRDVLTTIAADQDAIIRADPRRPLLVEGGPGTGKTVVALHRAAYLSYTDVRLRDRSGGILVLGPHRPYLEYISDVLPGLGEEDVRTCVLADLVPEGASALADPDPEVAALKGDARMVAAIEPAVALYEEPSRTAIKLGVHGEEVRIDAADWADAFAAVQPGTPHNAARPQIWEELAEIVLGRLEESPRDAEEVRSLLERHGPLVRELERSWPLLEPADLVGDLWEVPAYLRRCAPWLGDDQAARLRRTDPRAWTESDLPLLDAARHRLGDPGHERDRARRERARARAAAEMDSLVDYLIDTDGSEMRTLSMLRGDDMAGALLDAAVPAREERRETYAHVIVDEAQELSDAQWTMVLRRCPSHSLTIVGDRAQAAAGFPGSWAERLARAGIDRLAEAGLHLNYRTPQEVMDEAGPMIRAAVPEAVVPISVRASGVPVRHGRPRDLAGVLSDWAAQHEGGTACVIGEPAPSLPEGADPRVRALTPMRAKGLEFDLVVLWEPGALGAGRAGASARYVAMTRATRELVVLGELGRAETTAGLQQQDHRRETAGRREHVIPGSSRT</sequence>
<dbReference type="Gene3D" id="3.40.50.300">
    <property type="entry name" value="P-loop containing nucleotide triphosphate hydrolases"/>
    <property type="match status" value="3"/>
</dbReference>
<dbReference type="PANTHER" id="PTHR11070:SF45">
    <property type="entry name" value="DNA 3'-5' HELICASE"/>
    <property type="match status" value="1"/>
</dbReference>
<dbReference type="Pfam" id="PF13538">
    <property type="entry name" value="UvrD_C_2"/>
    <property type="match status" value="1"/>
</dbReference>
<evidence type="ECO:0000313" key="9">
    <source>
        <dbReference type="Proteomes" id="UP001589793"/>
    </source>
</evidence>
<dbReference type="InterPro" id="IPR014016">
    <property type="entry name" value="UvrD-like_ATP-bd"/>
</dbReference>
<dbReference type="InterPro" id="IPR027785">
    <property type="entry name" value="UvrD-like_helicase_C"/>
</dbReference>
<evidence type="ECO:0000256" key="3">
    <source>
        <dbReference type="ARBA" id="ARBA00022806"/>
    </source>
</evidence>
<dbReference type="RefSeq" id="WP_376980102.1">
    <property type="nucleotide sequence ID" value="NZ_JBHLSV010000009.1"/>
</dbReference>
<feature type="compositionally biased region" description="Basic and acidic residues" evidence="6">
    <location>
        <begin position="712"/>
        <end position="725"/>
    </location>
</feature>
<evidence type="ECO:0000313" key="8">
    <source>
        <dbReference type="EMBL" id="MFC0674168.1"/>
    </source>
</evidence>
<dbReference type="SUPFAM" id="SSF52540">
    <property type="entry name" value="P-loop containing nucleoside triphosphate hydrolases"/>
    <property type="match status" value="1"/>
</dbReference>
<evidence type="ECO:0000256" key="1">
    <source>
        <dbReference type="ARBA" id="ARBA00022741"/>
    </source>
</evidence>
<gene>
    <name evidence="8" type="primary">helR</name>
    <name evidence="8" type="ORF">ACFFF6_09390</name>
</gene>
<keyword evidence="3 5" id="KW-0347">Helicase</keyword>
<organism evidence="8 9">
    <name type="scientific">Brachybacterium hainanense</name>
    <dbReference type="NCBI Taxonomy" id="1541174"/>
    <lineage>
        <taxon>Bacteria</taxon>
        <taxon>Bacillati</taxon>
        <taxon>Actinomycetota</taxon>
        <taxon>Actinomycetes</taxon>
        <taxon>Micrococcales</taxon>
        <taxon>Dermabacteraceae</taxon>
        <taxon>Brachybacterium</taxon>
    </lineage>
</organism>
<protein>
    <submittedName>
        <fullName evidence="8">RNA polymerase recycling motor ATPase HelR</fullName>
    </submittedName>
</protein>
<reference evidence="8 9" key="1">
    <citation type="submission" date="2024-09" db="EMBL/GenBank/DDBJ databases">
        <authorList>
            <person name="Sun Q."/>
            <person name="Mori K."/>
        </authorList>
    </citation>
    <scope>NUCLEOTIDE SEQUENCE [LARGE SCALE GENOMIC DNA]</scope>
    <source>
        <strain evidence="8 9">CICC 10874</strain>
    </source>
</reference>
<accession>A0ABV6RE00</accession>
<dbReference type="InterPro" id="IPR027417">
    <property type="entry name" value="P-loop_NTPase"/>
</dbReference>
<keyword evidence="1 5" id="KW-0547">Nucleotide-binding</keyword>
<dbReference type="PANTHER" id="PTHR11070">
    <property type="entry name" value="UVRD / RECB / PCRA DNA HELICASE FAMILY MEMBER"/>
    <property type="match status" value="1"/>
</dbReference>
<keyword evidence="2 5" id="KW-0378">Hydrolase</keyword>
<dbReference type="InterPro" id="IPR000212">
    <property type="entry name" value="DNA_helicase_UvrD/REP"/>
</dbReference>
<dbReference type="EMBL" id="JBHLSV010000009">
    <property type="protein sequence ID" value="MFC0674168.1"/>
    <property type="molecule type" value="Genomic_DNA"/>
</dbReference>
<dbReference type="PROSITE" id="PS51198">
    <property type="entry name" value="UVRD_HELICASE_ATP_BIND"/>
    <property type="match status" value="1"/>
</dbReference>